<feature type="domain" description="DRBM" evidence="2">
    <location>
        <begin position="1"/>
        <end position="48"/>
    </location>
</feature>
<dbReference type="Gene3D" id="3.30.160.20">
    <property type="match status" value="1"/>
</dbReference>
<sequence length="68" mass="7513">MYDVTLDQQRLRFSPSLKVGDPVSSGIAKKKRTAKQEAALLFLRILCSRGVQAHSGFPEDAAECEAYL</sequence>
<evidence type="ECO:0000313" key="4">
    <source>
        <dbReference type="Proteomes" id="UP000030665"/>
    </source>
</evidence>
<reference evidence="3" key="2">
    <citation type="submission" date="2014-03" db="EMBL/GenBank/DDBJ databases">
        <title>The whipworm genome and dual-species transcriptomics of an intimate host-pathogen interaction.</title>
        <authorList>
            <person name="Foth B.J."/>
            <person name="Tsai I.J."/>
            <person name="Reid A.J."/>
            <person name="Bancroft A.J."/>
            <person name="Nichol S."/>
            <person name="Tracey A."/>
            <person name="Holroyd N."/>
            <person name="Cotton J.A."/>
            <person name="Stanley E.J."/>
            <person name="Zarowiecki M."/>
            <person name="Liu J.Z."/>
            <person name="Huckvale T."/>
            <person name="Cooper P.J."/>
            <person name="Grencis R.K."/>
            <person name="Berriman M."/>
        </authorList>
    </citation>
    <scope>NUCLEOTIDE SEQUENCE [LARGE SCALE GENOMIC DNA]</scope>
</reference>
<dbReference type="OrthoDB" id="5934127at2759"/>
<protein>
    <recommendedName>
        <fullName evidence="2">DRBM domain-containing protein</fullName>
    </recommendedName>
</protein>
<keyword evidence="4" id="KW-1185">Reference proteome</keyword>
<dbReference type="PROSITE" id="PS50137">
    <property type="entry name" value="DS_RBD"/>
    <property type="match status" value="1"/>
</dbReference>
<proteinExistence type="predicted"/>
<dbReference type="EMBL" id="HG807270">
    <property type="protein sequence ID" value="CDW60644.1"/>
    <property type="molecule type" value="Genomic_DNA"/>
</dbReference>
<evidence type="ECO:0000313" key="3">
    <source>
        <dbReference type="EMBL" id="CDW60644.1"/>
    </source>
</evidence>
<evidence type="ECO:0000259" key="2">
    <source>
        <dbReference type="PROSITE" id="PS50137"/>
    </source>
</evidence>
<dbReference type="SUPFAM" id="SSF54768">
    <property type="entry name" value="dsRNA-binding domain-like"/>
    <property type="match status" value="1"/>
</dbReference>
<dbReference type="InterPro" id="IPR014720">
    <property type="entry name" value="dsRBD_dom"/>
</dbReference>
<name>A0A077ZLT8_TRITR</name>
<reference evidence="3" key="1">
    <citation type="submission" date="2014-01" db="EMBL/GenBank/DDBJ databases">
        <authorList>
            <person name="Aslett M."/>
        </authorList>
    </citation>
    <scope>NUCLEOTIDE SEQUENCE</scope>
</reference>
<dbReference type="Proteomes" id="UP000030665">
    <property type="component" value="Unassembled WGS sequence"/>
</dbReference>
<organism evidence="3 4">
    <name type="scientific">Trichuris trichiura</name>
    <name type="common">Whipworm</name>
    <name type="synonym">Trichocephalus trichiurus</name>
    <dbReference type="NCBI Taxonomy" id="36087"/>
    <lineage>
        <taxon>Eukaryota</taxon>
        <taxon>Metazoa</taxon>
        <taxon>Ecdysozoa</taxon>
        <taxon>Nematoda</taxon>
        <taxon>Enoplea</taxon>
        <taxon>Dorylaimia</taxon>
        <taxon>Trichinellida</taxon>
        <taxon>Trichuridae</taxon>
        <taxon>Trichuris</taxon>
    </lineage>
</organism>
<gene>
    <name evidence="3" type="ORF">TTRE_0000903401</name>
</gene>
<keyword evidence="1" id="KW-0694">RNA-binding</keyword>
<accession>A0A077ZLT8</accession>
<dbReference type="GO" id="GO:0003723">
    <property type="term" value="F:RNA binding"/>
    <property type="evidence" value="ECO:0007669"/>
    <property type="project" value="UniProtKB-UniRule"/>
</dbReference>
<evidence type="ECO:0000256" key="1">
    <source>
        <dbReference type="PROSITE-ProRule" id="PRU00266"/>
    </source>
</evidence>
<dbReference type="AlphaFoldDB" id="A0A077ZLT8"/>